<evidence type="ECO:0000259" key="2">
    <source>
        <dbReference type="PROSITE" id="PS50878"/>
    </source>
</evidence>
<dbReference type="Proteomes" id="UP000189701">
    <property type="component" value="Unplaced"/>
</dbReference>
<reference evidence="4" key="2">
    <citation type="submission" date="2025-08" db="UniProtKB">
        <authorList>
            <consortium name="RefSeq"/>
        </authorList>
    </citation>
    <scope>IDENTIFICATION</scope>
    <source>
        <tissue evidence="4">Leaf</tissue>
    </source>
</reference>
<accession>A0A1U7V9Y6</accession>
<dbReference type="InterPro" id="IPR000477">
    <property type="entry name" value="RT_dom"/>
</dbReference>
<evidence type="ECO:0000313" key="4">
    <source>
        <dbReference type="RefSeq" id="XP_009761796.1"/>
    </source>
</evidence>
<dbReference type="AlphaFoldDB" id="A0A1U7V9Y6"/>
<feature type="region of interest" description="Disordered" evidence="1">
    <location>
        <begin position="339"/>
        <end position="360"/>
    </location>
</feature>
<dbReference type="PANTHER" id="PTHR33116">
    <property type="entry name" value="REVERSE TRANSCRIPTASE ZINC-BINDING DOMAIN-CONTAINING PROTEIN-RELATED-RELATED"/>
    <property type="match status" value="1"/>
</dbReference>
<dbReference type="RefSeq" id="XP_009761796.1">
    <property type="nucleotide sequence ID" value="XM_009763494.1"/>
</dbReference>
<proteinExistence type="predicted"/>
<protein>
    <submittedName>
        <fullName evidence="4">Uncharacterized protein LOC104213930</fullName>
    </submittedName>
</protein>
<feature type="domain" description="Reverse transcriptase" evidence="2">
    <location>
        <begin position="1"/>
        <end position="255"/>
    </location>
</feature>
<dbReference type="Pfam" id="PF00078">
    <property type="entry name" value="RVT_1"/>
    <property type="match status" value="1"/>
</dbReference>
<dbReference type="SUPFAM" id="SSF56672">
    <property type="entry name" value="DNA/RNA polymerases"/>
    <property type="match status" value="1"/>
</dbReference>
<organism evidence="3 4">
    <name type="scientific">Nicotiana sylvestris</name>
    <name type="common">Wood tobacco</name>
    <name type="synonym">South American tobacco</name>
    <dbReference type="NCBI Taxonomy" id="4096"/>
    <lineage>
        <taxon>Eukaryota</taxon>
        <taxon>Viridiplantae</taxon>
        <taxon>Streptophyta</taxon>
        <taxon>Embryophyta</taxon>
        <taxon>Tracheophyta</taxon>
        <taxon>Spermatophyta</taxon>
        <taxon>Magnoliopsida</taxon>
        <taxon>eudicotyledons</taxon>
        <taxon>Gunneridae</taxon>
        <taxon>Pentapetalae</taxon>
        <taxon>asterids</taxon>
        <taxon>lamiids</taxon>
        <taxon>Solanales</taxon>
        <taxon>Solanaceae</taxon>
        <taxon>Nicotianoideae</taxon>
        <taxon>Nicotianeae</taxon>
        <taxon>Nicotiana</taxon>
    </lineage>
</organism>
<dbReference type="InterPro" id="IPR043502">
    <property type="entry name" value="DNA/RNA_pol_sf"/>
</dbReference>
<sequence length="397" mass="45087">MSYCQLWVKPTRFSLKGLTPLRYPYNLYVNIQSFQPISANQSAFVAERTIVQSVLICQDLVRLYNRKATTKSCLIKIDLRKAYDTAEWEFVQEMMYTLNFPSKFIKWTMTCITTTKYSITLNGGLYGNIEDKRGLRQEDPISPLIFVICMEYFTCIMKHVTTLQGFAFHTKCKRLQLNHLCFADDVLIFYRGDIQSVVIMMRGLASFSNASGLNTNASKSNIYSANMDKQSVKDLCELTGYKKGTLPFRYLGVPISAKKISAVDCEMLVDKMIFLWDGEANSNKVPLVAWELVYRPKQEGGLRIIDCDLWNQAAIAKYVWNIAKKKLWRDMSSRGGYQLRGSTQSTVATNRDKEQEKNRRVADGCGVNTTPQSIVLLAGMHERNIDIAEDGGKAVGS</sequence>
<evidence type="ECO:0000313" key="3">
    <source>
        <dbReference type="Proteomes" id="UP000189701"/>
    </source>
</evidence>
<evidence type="ECO:0000256" key="1">
    <source>
        <dbReference type="SAM" id="MobiDB-lite"/>
    </source>
</evidence>
<dbReference type="PANTHER" id="PTHR33116:SF80">
    <property type="entry name" value="REVERSE TRANSCRIPTASE ZINC-BINDING DOMAIN-CONTAINING PROTEIN"/>
    <property type="match status" value="1"/>
</dbReference>
<gene>
    <name evidence="4" type="primary">LOC104213930</name>
</gene>
<keyword evidence="3" id="KW-1185">Reference proteome</keyword>
<dbReference type="STRING" id="4096.A0A1U7V9Y6"/>
<feature type="compositionally biased region" description="Basic and acidic residues" evidence="1">
    <location>
        <begin position="350"/>
        <end position="360"/>
    </location>
</feature>
<dbReference type="PROSITE" id="PS50878">
    <property type="entry name" value="RT_POL"/>
    <property type="match status" value="1"/>
</dbReference>
<reference evidence="3" key="1">
    <citation type="journal article" date="2013" name="Genome Biol.">
        <title>Reference genomes and transcriptomes of Nicotiana sylvestris and Nicotiana tomentosiformis.</title>
        <authorList>
            <person name="Sierro N."/>
            <person name="Battey J.N."/>
            <person name="Ouadi S."/>
            <person name="Bovet L."/>
            <person name="Goepfert S."/>
            <person name="Bakaher N."/>
            <person name="Peitsch M.C."/>
            <person name="Ivanov N.V."/>
        </authorList>
    </citation>
    <scope>NUCLEOTIDE SEQUENCE [LARGE SCALE GENOMIC DNA]</scope>
</reference>
<feature type="compositionally biased region" description="Polar residues" evidence="1">
    <location>
        <begin position="340"/>
        <end position="349"/>
    </location>
</feature>
<name>A0A1U7V9Y6_NICSY</name>
<dbReference type="eggNOG" id="KOG1075">
    <property type="taxonomic scope" value="Eukaryota"/>
</dbReference>